<keyword evidence="7" id="KW-1185">Reference proteome</keyword>
<evidence type="ECO:0000256" key="1">
    <source>
        <dbReference type="ARBA" id="ARBA00009437"/>
    </source>
</evidence>
<comment type="caution">
    <text evidence="6">The sequence shown here is derived from an EMBL/GenBank/DDBJ whole genome shotgun (WGS) entry which is preliminary data.</text>
</comment>
<keyword evidence="4" id="KW-0804">Transcription</keyword>
<keyword evidence="3" id="KW-0238">DNA-binding</keyword>
<evidence type="ECO:0000256" key="4">
    <source>
        <dbReference type="ARBA" id="ARBA00023163"/>
    </source>
</evidence>
<comment type="similarity">
    <text evidence="1">Belongs to the LysR transcriptional regulatory family.</text>
</comment>
<reference evidence="6 7" key="1">
    <citation type="submission" date="2016-02" db="EMBL/GenBank/DDBJ databases">
        <authorList>
            <person name="Wen L."/>
            <person name="He K."/>
            <person name="Yang H."/>
        </authorList>
    </citation>
    <scope>NUCLEOTIDE SEQUENCE [LARGE SCALE GENOMIC DNA]</scope>
    <source>
        <strain evidence="6 7">TSA40</strain>
    </source>
</reference>
<dbReference type="Gene3D" id="3.40.190.290">
    <property type="match status" value="1"/>
</dbReference>
<dbReference type="RefSeq" id="WP_088707674.1">
    <property type="nucleotide sequence ID" value="NZ_LSTO01000001.1"/>
</dbReference>
<evidence type="ECO:0000259" key="5">
    <source>
        <dbReference type="PROSITE" id="PS50931"/>
    </source>
</evidence>
<dbReference type="SUPFAM" id="SSF53850">
    <property type="entry name" value="Periplasmic binding protein-like II"/>
    <property type="match status" value="1"/>
</dbReference>
<dbReference type="GO" id="GO:0003700">
    <property type="term" value="F:DNA-binding transcription factor activity"/>
    <property type="evidence" value="ECO:0007669"/>
    <property type="project" value="InterPro"/>
</dbReference>
<dbReference type="PANTHER" id="PTHR30537:SF5">
    <property type="entry name" value="HTH-TYPE TRANSCRIPTIONAL ACTIVATOR TTDR-RELATED"/>
    <property type="match status" value="1"/>
</dbReference>
<sequence>MNLPDFEGMAVFVKIVEAGSLSAAERLYGLPKATLSRQVVRLEQALGGPLLLKTPRGIRLTELGLSYLARCRPLVQDAIALQDEFSARSSVPSGRLRMSASVAYGRHVLAPLLFEFSRDYPLVHLDIEFTDRPVQMADEGFDLAVRMGTLPDSDLVSRRLGSVQRLLVASPAYVERAGRPQSPADLISHKCLLIRPEMRRWQFQGAEGAQSVPVVPSMVVRDMHAMKDAALAGLGVTILPGFLAGDALQGGLLVEVLPGWRLAPAAATALYQKTRTASPALSRLLEFLAARLQGRR</sequence>
<feature type="domain" description="HTH lysR-type" evidence="5">
    <location>
        <begin position="4"/>
        <end position="61"/>
    </location>
</feature>
<gene>
    <name evidence="6" type="ORF">AYR66_16370</name>
</gene>
<dbReference type="CDD" id="cd08422">
    <property type="entry name" value="PBP2_CrgA_like"/>
    <property type="match status" value="1"/>
</dbReference>
<dbReference type="InterPro" id="IPR058163">
    <property type="entry name" value="LysR-type_TF_proteobact-type"/>
</dbReference>
<dbReference type="InterPro" id="IPR005119">
    <property type="entry name" value="LysR_subst-bd"/>
</dbReference>
<proteinExistence type="inferred from homology"/>
<evidence type="ECO:0000313" key="6">
    <source>
        <dbReference type="EMBL" id="OWW20809.1"/>
    </source>
</evidence>
<evidence type="ECO:0000256" key="3">
    <source>
        <dbReference type="ARBA" id="ARBA00023125"/>
    </source>
</evidence>
<dbReference type="Gene3D" id="1.10.10.10">
    <property type="entry name" value="Winged helix-like DNA-binding domain superfamily/Winged helix DNA-binding domain"/>
    <property type="match status" value="1"/>
</dbReference>
<dbReference type="InterPro" id="IPR036390">
    <property type="entry name" value="WH_DNA-bd_sf"/>
</dbReference>
<dbReference type="EMBL" id="LSTO01000001">
    <property type="protein sequence ID" value="OWW20809.1"/>
    <property type="molecule type" value="Genomic_DNA"/>
</dbReference>
<accession>A0A254TDT3</accession>
<evidence type="ECO:0000313" key="7">
    <source>
        <dbReference type="Proteomes" id="UP000197535"/>
    </source>
</evidence>
<dbReference type="OrthoDB" id="8928056at2"/>
<dbReference type="AlphaFoldDB" id="A0A254TDT3"/>
<evidence type="ECO:0000256" key="2">
    <source>
        <dbReference type="ARBA" id="ARBA00023015"/>
    </source>
</evidence>
<dbReference type="SUPFAM" id="SSF46785">
    <property type="entry name" value="Winged helix' DNA-binding domain"/>
    <property type="match status" value="1"/>
</dbReference>
<keyword evidence="2" id="KW-0805">Transcription regulation</keyword>
<organism evidence="6 7">
    <name type="scientific">Noviherbaspirillum denitrificans</name>
    <dbReference type="NCBI Taxonomy" id="1968433"/>
    <lineage>
        <taxon>Bacteria</taxon>
        <taxon>Pseudomonadati</taxon>
        <taxon>Pseudomonadota</taxon>
        <taxon>Betaproteobacteria</taxon>
        <taxon>Burkholderiales</taxon>
        <taxon>Oxalobacteraceae</taxon>
        <taxon>Noviherbaspirillum</taxon>
    </lineage>
</organism>
<dbReference type="PROSITE" id="PS50931">
    <property type="entry name" value="HTH_LYSR"/>
    <property type="match status" value="1"/>
</dbReference>
<dbReference type="Pfam" id="PF00126">
    <property type="entry name" value="HTH_1"/>
    <property type="match status" value="1"/>
</dbReference>
<dbReference type="GO" id="GO:0006351">
    <property type="term" value="P:DNA-templated transcription"/>
    <property type="evidence" value="ECO:0007669"/>
    <property type="project" value="TreeGrafter"/>
</dbReference>
<dbReference type="InterPro" id="IPR000847">
    <property type="entry name" value="LysR_HTH_N"/>
</dbReference>
<protein>
    <recommendedName>
        <fullName evidence="5">HTH lysR-type domain-containing protein</fullName>
    </recommendedName>
</protein>
<dbReference type="Proteomes" id="UP000197535">
    <property type="component" value="Unassembled WGS sequence"/>
</dbReference>
<name>A0A254TDT3_9BURK</name>
<dbReference type="InterPro" id="IPR036388">
    <property type="entry name" value="WH-like_DNA-bd_sf"/>
</dbReference>
<dbReference type="GO" id="GO:0043565">
    <property type="term" value="F:sequence-specific DNA binding"/>
    <property type="evidence" value="ECO:0007669"/>
    <property type="project" value="TreeGrafter"/>
</dbReference>
<dbReference type="Pfam" id="PF03466">
    <property type="entry name" value="LysR_substrate"/>
    <property type="match status" value="1"/>
</dbReference>
<dbReference type="PANTHER" id="PTHR30537">
    <property type="entry name" value="HTH-TYPE TRANSCRIPTIONAL REGULATOR"/>
    <property type="match status" value="1"/>
</dbReference>